<evidence type="ECO:0000256" key="6">
    <source>
        <dbReference type="ARBA" id="ARBA00023242"/>
    </source>
</evidence>
<keyword evidence="4" id="KW-0805">Transcription regulation</keyword>
<feature type="compositionally biased region" description="Low complexity" evidence="7">
    <location>
        <begin position="836"/>
        <end position="865"/>
    </location>
</feature>
<dbReference type="OrthoDB" id="10048604at2759"/>
<dbReference type="PANTHER" id="PTHR13497">
    <property type="entry name" value="HISTONE DEACETYLASE COMPLEX SUBUNIT SAP130"/>
    <property type="match status" value="1"/>
</dbReference>
<comment type="similarity">
    <text evidence="2">Belongs to the SAP130 family.</text>
</comment>
<evidence type="ECO:0000313" key="10">
    <source>
        <dbReference type="Proteomes" id="UP000792457"/>
    </source>
</evidence>
<accession>A0A8K0JWX0</accession>
<dbReference type="GO" id="GO:0070822">
    <property type="term" value="C:Sin3-type complex"/>
    <property type="evidence" value="ECO:0007669"/>
    <property type="project" value="TreeGrafter"/>
</dbReference>
<comment type="subcellular location">
    <subcellularLocation>
        <location evidence="1">Nucleus</location>
    </subcellularLocation>
</comment>
<keyword evidence="6" id="KW-0539">Nucleus</keyword>
<evidence type="ECO:0000256" key="3">
    <source>
        <dbReference type="ARBA" id="ARBA00022491"/>
    </source>
</evidence>
<dbReference type="EMBL" id="KZ308187">
    <property type="protein sequence ID" value="KAG8224176.1"/>
    <property type="molecule type" value="Genomic_DNA"/>
</dbReference>
<reference evidence="9" key="1">
    <citation type="submission" date="2013-04" db="EMBL/GenBank/DDBJ databases">
        <authorList>
            <person name="Qu J."/>
            <person name="Murali S.C."/>
            <person name="Bandaranaike D."/>
            <person name="Bellair M."/>
            <person name="Blankenburg K."/>
            <person name="Chao H."/>
            <person name="Dinh H."/>
            <person name="Doddapaneni H."/>
            <person name="Downs B."/>
            <person name="Dugan-Rocha S."/>
            <person name="Elkadiri S."/>
            <person name="Gnanaolivu R.D."/>
            <person name="Hernandez B."/>
            <person name="Javaid M."/>
            <person name="Jayaseelan J.C."/>
            <person name="Lee S."/>
            <person name="Li M."/>
            <person name="Ming W."/>
            <person name="Munidasa M."/>
            <person name="Muniz J."/>
            <person name="Nguyen L."/>
            <person name="Ongeri F."/>
            <person name="Osuji N."/>
            <person name="Pu L.-L."/>
            <person name="Puazo M."/>
            <person name="Qu C."/>
            <person name="Quiroz J."/>
            <person name="Raj R."/>
            <person name="Weissenberger G."/>
            <person name="Xin Y."/>
            <person name="Zou X."/>
            <person name="Han Y."/>
            <person name="Richards S."/>
            <person name="Worley K."/>
            <person name="Muzny D."/>
            <person name="Gibbs R."/>
        </authorList>
    </citation>
    <scope>NUCLEOTIDE SEQUENCE</scope>
    <source>
        <strain evidence="9">Sampled in the wild</strain>
    </source>
</reference>
<dbReference type="GO" id="GO:0000122">
    <property type="term" value="P:negative regulation of transcription by RNA polymerase II"/>
    <property type="evidence" value="ECO:0007669"/>
    <property type="project" value="TreeGrafter"/>
</dbReference>
<reference evidence="9" key="2">
    <citation type="submission" date="2017-10" db="EMBL/GenBank/DDBJ databases">
        <title>Ladona fulva Genome sequencing and assembly.</title>
        <authorList>
            <person name="Murali S."/>
            <person name="Richards S."/>
            <person name="Bandaranaike D."/>
            <person name="Bellair M."/>
            <person name="Blankenburg K."/>
            <person name="Chao H."/>
            <person name="Dinh H."/>
            <person name="Doddapaneni H."/>
            <person name="Dugan-Rocha S."/>
            <person name="Elkadiri S."/>
            <person name="Gnanaolivu R."/>
            <person name="Hernandez B."/>
            <person name="Skinner E."/>
            <person name="Javaid M."/>
            <person name="Lee S."/>
            <person name="Li M."/>
            <person name="Ming W."/>
            <person name="Munidasa M."/>
            <person name="Muniz J."/>
            <person name="Nguyen L."/>
            <person name="Hughes D."/>
            <person name="Osuji N."/>
            <person name="Pu L.-L."/>
            <person name="Puazo M."/>
            <person name="Qu C."/>
            <person name="Quiroz J."/>
            <person name="Raj R."/>
            <person name="Weissenberger G."/>
            <person name="Xin Y."/>
            <person name="Zou X."/>
            <person name="Han Y."/>
            <person name="Worley K."/>
            <person name="Muzny D."/>
            <person name="Gibbs R."/>
        </authorList>
    </citation>
    <scope>NUCLEOTIDE SEQUENCE</scope>
    <source>
        <strain evidence="9">Sampled in the wild</strain>
    </source>
</reference>
<feature type="region of interest" description="Disordered" evidence="7">
    <location>
        <begin position="804"/>
        <end position="912"/>
    </location>
</feature>
<dbReference type="Pfam" id="PF16014">
    <property type="entry name" value="SAP130_C"/>
    <property type="match status" value="1"/>
</dbReference>
<protein>
    <recommendedName>
        <fullName evidence="8">Histone deacetylase complex subunit SAP130 C-terminal domain-containing protein</fullName>
    </recommendedName>
</protein>
<keyword evidence="3" id="KW-0678">Repressor</keyword>
<feature type="region of interest" description="Disordered" evidence="7">
    <location>
        <begin position="430"/>
        <end position="461"/>
    </location>
</feature>
<dbReference type="PANTHER" id="PTHR13497:SF3">
    <property type="entry name" value="HISTONE DEACETYLASE COMPLEX SUBUNIT SAP130"/>
    <property type="match status" value="1"/>
</dbReference>
<organism evidence="9 10">
    <name type="scientific">Ladona fulva</name>
    <name type="common">Scarce chaser dragonfly</name>
    <name type="synonym">Libellula fulva</name>
    <dbReference type="NCBI Taxonomy" id="123851"/>
    <lineage>
        <taxon>Eukaryota</taxon>
        <taxon>Metazoa</taxon>
        <taxon>Ecdysozoa</taxon>
        <taxon>Arthropoda</taxon>
        <taxon>Hexapoda</taxon>
        <taxon>Insecta</taxon>
        <taxon>Pterygota</taxon>
        <taxon>Palaeoptera</taxon>
        <taxon>Odonata</taxon>
        <taxon>Epiprocta</taxon>
        <taxon>Anisoptera</taxon>
        <taxon>Libelluloidea</taxon>
        <taxon>Libellulidae</taxon>
        <taxon>Ladona</taxon>
    </lineage>
</organism>
<dbReference type="InterPro" id="IPR031963">
    <property type="entry name" value="SAP130_C"/>
</dbReference>
<feature type="compositionally biased region" description="Low complexity" evidence="7">
    <location>
        <begin position="804"/>
        <end position="820"/>
    </location>
</feature>
<evidence type="ECO:0000256" key="4">
    <source>
        <dbReference type="ARBA" id="ARBA00023015"/>
    </source>
</evidence>
<feature type="compositionally biased region" description="Low complexity" evidence="7">
    <location>
        <begin position="333"/>
        <end position="350"/>
    </location>
</feature>
<evidence type="ECO:0000256" key="7">
    <source>
        <dbReference type="SAM" id="MobiDB-lite"/>
    </source>
</evidence>
<keyword evidence="5" id="KW-0804">Transcription</keyword>
<sequence>MEKYRRNVGNSVMCDFACRRRGEPDRVIYIHVIALNLTDRQAEKKDIDYIKPTWHNRLLKHQTVKHLQPPEESDLLMNSKYTAGGAHLRPVSSTSPSATLLPRITSPPASSVSTTTVSTPATANTTVVASGGAMTWVTSKASTATPVGNVIVQQLGHHPRGPYSQLRSGVTAKMPLQSHRLQVEAAPVRTTTSTAATSTSHAASISSSSSSSPSSGLHIPEKSYFKHGGASSTGAVTIAQVLSSRVGTVSGLSSASPSIASSTGSTAAFPIQLAPVSSPMPGRSSSGSGPSSISTTSSTTTAPGALHGMVSTTRIALAGPRAHQQLVGPKQHPVSSSSAAPTSTSASAPTQAPPHLPLQPIQTQQATIHPVVPLSTVHQQQPSHPVQQHQAHQGTAIAITTVVTRALTYTGAVVSGPTLGRSATMLSVPAIPSPSSSIPSTTTTTPPTHSSTPPITPVTSTNTGVQVGKVFTSPISTLSLGRVGLEVTSADDHSVHQPLVSLQQGQHQNSPGVYIHASHPRASPAPQITTVPRGERSQVLVGGNSTIVQQQQLTTSPSPPSTLSSTVPSSTISSTSSTLAVVSTTNSATTYALPTTAYYYGGSAYTVGVARPFSGSGPGAAASGVTALPANAGSSFVPIQAVSAAVNPSTSVVASNSTSVVTVAPASPASLTTIRPVGQPALTTHQVHGPVRFNPVMVVDSTRSAAGGPPFLSEGQFVEVAGAGNGIVGTHFASSALQPKHPVTTLAPPPVPSSTSIVSVQASPIKPNSSPRPSILRKRDCDGMPMKAQKNLLPSLTALSSSVGASAPTATSSTTPLGTSHSPPPSPSLGTGNHHSSSSPTSSSSSSSSSSSAGSTTISATSSPGGEVDVGEDSLPHQLLAPPVPGSSSVTVKSEPMDDSHPSDVSSGTQARPFLCAPQTTQVVVEMSPRKKPRKQQLTGNELQEPKFSEDEMEFISESKVRKEVKNASTSVPVPSSAPVAISAPPPVVAKRPTSMSLLNGYRYAWKSRHNHFIRPGDVRPREERRPSIADIAAQRRVLQKLNGWKVHHLSSQMEELAELEIQVFEKLSEMLGLMERKQTIGGKDIEKDMNRINELLKGNLQRSKVIKDQMHEAKSQVMKIFDHKDIVSEILSKSASKRSAKKREKS</sequence>
<evidence type="ECO:0000259" key="8">
    <source>
        <dbReference type="Pfam" id="PF16014"/>
    </source>
</evidence>
<evidence type="ECO:0000256" key="1">
    <source>
        <dbReference type="ARBA" id="ARBA00004123"/>
    </source>
</evidence>
<feature type="compositionally biased region" description="Low complexity" evidence="7">
    <location>
        <begin position="553"/>
        <end position="575"/>
    </location>
</feature>
<feature type="region of interest" description="Disordered" evidence="7">
    <location>
        <begin position="274"/>
        <end position="306"/>
    </location>
</feature>
<gene>
    <name evidence="9" type="ORF">J437_LFUL002298</name>
</gene>
<feature type="region of interest" description="Disordered" evidence="7">
    <location>
        <begin position="322"/>
        <end position="357"/>
    </location>
</feature>
<comment type="caution">
    <text evidence="9">The sequence shown here is derived from an EMBL/GenBank/DDBJ whole genome shotgun (WGS) entry which is preliminary data.</text>
</comment>
<feature type="domain" description="Histone deacetylase complex subunit SAP130 C-terminal" evidence="8">
    <location>
        <begin position="910"/>
        <end position="1132"/>
    </location>
</feature>
<dbReference type="Proteomes" id="UP000792457">
    <property type="component" value="Unassembled WGS sequence"/>
</dbReference>
<evidence type="ECO:0000256" key="2">
    <source>
        <dbReference type="ARBA" id="ARBA00007859"/>
    </source>
</evidence>
<feature type="region of interest" description="Disordered" evidence="7">
    <location>
        <begin position="740"/>
        <end position="780"/>
    </location>
</feature>
<keyword evidence="10" id="KW-1185">Reference proteome</keyword>
<feature type="compositionally biased region" description="Low complexity" evidence="7">
    <location>
        <begin position="277"/>
        <end position="304"/>
    </location>
</feature>
<dbReference type="AlphaFoldDB" id="A0A8K0JWX0"/>
<name>A0A8K0JWX0_LADFU</name>
<feature type="region of interest" description="Disordered" evidence="7">
    <location>
        <begin position="550"/>
        <end position="575"/>
    </location>
</feature>
<feature type="region of interest" description="Disordered" evidence="7">
    <location>
        <begin position="183"/>
        <end position="217"/>
    </location>
</feature>
<feature type="compositionally biased region" description="Low complexity" evidence="7">
    <location>
        <begin position="190"/>
        <end position="215"/>
    </location>
</feature>
<evidence type="ECO:0000313" key="9">
    <source>
        <dbReference type="EMBL" id="KAG8224176.1"/>
    </source>
</evidence>
<evidence type="ECO:0000256" key="5">
    <source>
        <dbReference type="ARBA" id="ARBA00023163"/>
    </source>
</evidence>
<dbReference type="InterPro" id="IPR024137">
    <property type="entry name" value="His_deAcase_cplx_SAP130"/>
</dbReference>
<proteinExistence type="inferred from homology"/>